<organism evidence="1">
    <name type="scientific">Tanacetum cinerariifolium</name>
    <name type="common">Dalmatian daisy</name>
    <name type="synonym">Chrysanthemum cinerariifolium</name>
    <dbReference type="NCBI Taxonomy" id="118510"/>
    <lineage>
        <taxon>Eukaryota</taxon>
        <taxon>Viridiplantae</taxon>
        <taxon>Streptophyta</taxon>
        <taxon>Embryophyta</taxon>
        <taxon>Tracheophyta</taxon>
        <taxon>Spermatophyta</taxon>
        <taxon>Magnoliopsida</taxon>
        <taxon>eudicotyledons</taxon>
        <taxon>Gunneridae</taxon>
        <taxon>Pentapetalae</taxon>
        <taxon>asterids</taxon>
        <taxon>campanulids</taxon>
        <taxon>Asterales</taxon>
        <taxon>Asteraceae</taxon>
        <taxon>Asteroideae</taxon>
        <taxon>Anthemideae</taxon>
        <taxon>Anthemidinae</taxon>
        <taxon>Tanacetum</taxon>
    </lineage>
</organism>
<dbReference type="PANTHER" id="PTHR47184:SF2">
    <property type="entry name" value="SYMPLEKIN"/>
    <property type="match status" value="1"/>
</dbReference>
<dbReference type="AlphaFoldDB" id="A0A699J255"/>
<comment type="caution">
    <text evidence="1">The sequence shown here is derived from an EMBL/GenBank/DDBJ whole genome shotgun (WGS) entry which is preliminary data.</text>
</comment>
<reference evidence="1" key="1">
    <citation type="journal article" date="2019" name="Sci. Rep.">
        <title>Draft genome of Tanacetum cinerariifolium, the natural source of mosquito coil.</title>
        <authorList>
            <person name="Yamashiro T."/>
            <person name="Shiraishi A."/>
            <person name="Satake H."/>
            <person name="Nakayama K."/>
        </authorList>
    </citation>
    <scope>NUCLEOTIDE SEQUENCE</scope>
</reference>
<dbReference type="PANTHER" id="PTHR47184">
    <property type="entry name" value="PHOSPHATIDYLINOSITOL 3-AND 4-KINASE FAMILY PROTEIN-RELATED"/>
    <property type="match status" value="1"/>
</dbReference>
<evidence type="ECO:0000313" key="1">
    <source>
        <dbReference type="EMBL" id="GFA04459.1"/>
    </source>
</evidence>
<gene>
    <name evidence="1" type="ORF">Tci_576431</name>
</gene>
<dbReference type="EMBL" id="BKCJ010360424">
    <property type="protein sequence ID" value="GFA04459.1"/>
    <property type="molecule type" value="Genomic_DNA"/>
</dbReference>
<protein>
    <submittedName>
        <fullName evidence="1">Uncharacterized protein</fullName>
    </submittedName>
</protein>
<name>A0A699J255_TANCI</name>
<accession>A0A699J255</accession>
<proteinExistence type="predicted"/>
<sequence length="122" mass="13568">MLLSAVNDDHLMDKAHTDGSKAEVAMDNEIRKPWTGSVSAIFKDSSSEAGQTSTSDNNPSTLIINTQRCMSLYFARCTKVVQTLTDGAIPFPNLIATIRKLYDTKLRDTEILIPILHFLPKR</sequence>